<dbReference type="Proteomes" id="UP000245802">
    <property type="component" value="Chromosome"/>
</dbReference>
<feature type="domain" description="Glycosyltransferase subfamily 4-like N-terminal" evidence="1">
    <location>
        <begin position="53"/>
        <end position="214"/>
    </location>
</feature>
<evidence type="ECO:0000313" key="3">
    <source>
        <dbReference type="Proteomes" id="UP000245802"/>
    </source>
</evidence>
<dbReference type="PANTHER" id="PTHR12526:SF600">
    <property type="entry name" value="GLYCOSYL TRANSFERASE GROUP 1"/>
    <property type="match status" value="1"/>
</dbReference>
<dbReference type="RefSeq" id="WP_109571270.1">
    <property type="nucleotide sequence ID" value="NZ_CP025958.1"/>
</dbReference>
<dbReference type="PANTHER" id="PTHR12526">
    <property type="entry name" value="GLYCOSYLTRANSFERASE"/>
    <property type="match status" value="1"/>
</dbReference>
<dbReference type="Pfam" id="PF13439">
    <property type="entry name" value="Glyco_transf_4"/>
    <property type="match status" value="1"/>
</dbReference>
<keyword evidence="3" id="KW-1185">Reference proteome</keyword>
<reference evidence="2 3" key="1">
    <citation type="submission" date="2018-01" db="EMBL/GenBank/DDBJ databases">
        <title>G. obscuriglobus.</title>
        <authorList>
            <person name="Franke J."/>
            <person name="Blomberg W."/>
            <person name="Selmecki A."/>
        </authorList>
    </citation>
    <scope>NUCLEOTIDE SEQUENCE [LARGE SCALE GENOMIC DNA]</scope>
    <source>
        <strain evidence="2 3">DSM 5831</strain>
    </source>
</reference>
<dbReference type="OrthoDB" id="9807209at2"/>
<sequence length="401" mass="42252">MTAKPRVLAATSEPPWPLNSGGHIRSFHLMKALAAATDFRLVCPVGPDQAASVEALQKAGIAVRPAAVPARSKWSEAKRLLGAALKAEPYVMYRRHAWAEAARVWEHELKTAPPDVLYLDHLDGLLYRAAAPAVPAVIDLHNVYSLLVRRTAEEQTSPLKGAFLQGEAKRIDRAERRAARECDALFAVSDTEAGHFRALGAKAVHTVPNGVDCSALADLPTGRGGPPVVMFLGTMSWGPNAAAARFLARDVLPALRARVPDAVLAVVGRDPPADLLALNGSPGIEVTGGVPDVKPYLLRASALAVPLDAGGGTRLKILEAFAAGLPVVSTAVGAEGIAAEPGTHFVLAERPAFADATAKLLADAVEGARMADRARELARATYDWPQIGRKAAEVVAGLVKR</sequence>
<gene>
    <name evidence="2" type="ORF">C1280_28265</name>
</gene>
<dbReference type="CDD" id="cd03801">
    <property type="entry name" value="GT4_PimA-like"/>
    <property type="match status" value="1"/>
</dbReference>
<evidence type="ECO:0000259" key="1">
    <source>
        <dbReference type="Pfam" id="PF13439"/>
    </source>
</evidence>
<evidence type="ECO:0000313" key="2">
    <source>
        <dbReference type="EMBL" id="AWM40497.1"/>
    </source>
</evidence>
<name>A0A2Z3HAH3_9BACT</name>
<accession>A0A2Z3HAH3</accession>
<proteinExistence type="predicted"/>
<dbReference type="GO" id="GO:0016757">
    <property type="term" value="F:glycosyltransferase activity"/>
    <property type="evidence" value="ECO:0007669"/>
    <property type="project" value="TreeGrafter"/>
</dbReference>
<dbReference type="SUPFAM" id="SSF53756">
    <property type="entry name" value="UDP-Glycosyltransferase/glycogen phosphorylase"/>
    <property type="match status" value="1"/>
</dbReference>
<organism evidence="2 3">
    <name type="scientific">Gemmata obscuriglobus</name>
    <dbReference type="NCBI Taxonomy" id="114"/>
    <lineage>
        <taxon>Bacteria</taxon>
        <taxon>Pseudomonadati</taxon>
        <taxon>Planctomycetota</taxon>
        <taxon>Planctomycetia</taxon>
        <taxon>Gemmatales</taxon>
        <taxon>Gemmataceae</taxon>
        <taxon>Gemmata</taxon>
    </lineage>
</organism>
<dbReference type="Gene3D" id="3.40.50.2000">
    <property type="entry name" value="Glycogen Phosphorylase B"/>
    <property type="match status" value="2"/>
</dbReference>
<dbReference type="KEGG" id="gog:C1280_28265"/>
<dbReference type="EMBL" id="CP025958">
    <property type="protein sequence ID" value="AWM40497.1"/>
    <property type="molecule type" value="Genomic_DNA"/>
</dbReference>
<protein>
    <recommendedName>
        <fullName evidence="1">Glycosyltransferase subfamily 4-like N-terminal domain-containing protein</fullName>
    </recommendedName>
</protein>
<dbReference type="Pfam" id="PF13692">
    <property type="entry name" value="Glyco_trans_1_4"/>
    <property type="match status" value="1"/>
</dbReference>
<dbReference type="AlphaFoldDB" id="A0A2Z3HAH3"/>
<dbReference type="InterPro" id="IPR028098">
    <property type="entry name" value="Glyco_trans_4-like_N"/>
</dbReference>